<feature type="region of interest" description="Disordered" evidence="1">
    <location>
        <begin position="1"/>
        <end position="21"/>
    </location>
</feature>
<keyword evidence="3" id="KW-1185">Reference proteome</keyword>
<accession>A0ABW1Z7H4</accession>
<gene>
    <name evidence="2" type="ORF">ACFQBQ_02300</name>
</gene>
<dbReference type="EMBL" id="JBHSWI010000001">
    <property type="protein sequence ID" value="MFC6644437.1"/>
    <property type="molecule type" value="Genomic_DNA"/>
</dbReference>
<evidence type="ECO:0000313" key="2">
    <source>
        <dbReference type="EMBL" id="MFC6644437.1"/>
    </source>
</evidence>
<organism evidence="2 3">
    <name type="scientific">Granulicella cerasi</name>
    <dbReference type="NCBI Taxonomy" id="741063"/>
    <lineage>
        <taxon>Bacteria</taxon>
        <taxon>Pseudomonadati</taxon>
        <taxon>Acidobacteriota</taxon>
        <taxon>Terriglobia</taxon>
        <taxon>Terriglobales</taxon>
        <taxon>Acidobacteriaceae</taxon>
        <taxon>Granulicella</taxon>
    </lineage>
</organism>
<reference evidence="3" key="1">
    <citation type="journal article" date="2019" name="Int. J. Syst. Evol. Microbiol.">
        <title>The Global Catalogue of Microorganisms (GCM) 10K type strain sequencing project: providing services to taxonomists for standard genome sequencing and annotation.</title>
        <authorList>
            <consortium name="The Broad Institute Genomics Platform"/>
            <consortium name="The Broad Institute Genome Sequencing Center for Infectious Disease"/>
            <person name="Wu L."/>
            <person name="Ma J."/>
        </authorList>
    </citation>
    <scope>NUCLEOTIDE SEQUENCE [LARGE SCALE GENOMIC DNA]</scope>
    <source>
        <strain evidence="3">CGMCC 1.16026</strain>
    </source>
</reference>
<evidence type="ECO:0000313" key="3">
    <source>
        <dbReference type="Proteomes" id="UP001596391"/>
    </source>
</evidence>
<protein>
    <submittedName>
        <fullName evidence="2">Uncharacterized protein</fullName>
    </submittedName>
</protein>
<evidence type="ECO:0000256" key="1">
    <source>
        <dbReference type="SAM" id="MobiDB-lite"/>
    </source>
</evidence>
<name>A0ABW1Z7H4_9BACT</name>
<dbReference type="RefSeq" id="WP_263372369.1">
    <property type="nucleotide sequence ID" value="NZ_JAGSYD010000004.1"/>
</dbReference>
<proteinExistence type="predicted"/>
<comment type="caution">
    <text evidence="2">The sequence shown here is derived from an EMBL/GenBank/DDBJ whole genome shotgun (WGS) entry which is preliminary data.</text>
</comment>
<dbReference type="Proteomes" id="UP001596391">
    <property type="component" value="Unassembled WGS sequence"/>
</dbReference>
<sequence length="82" mass="9206">MHSHPLIPPGMKTSIKRRRIQPSPLADITPDRLSVADLTTIEDLISGTLQDPLTPISVWLPLNELMTRVSTERCHREQGGLR</sequence>